<evidence type="ECO:0000256" key="2">
    <source>
        <dbReference type="SAM" id="SignalP"/>
    </source>
</evidence>
<organism evidence="3 4">
    <name type="scientific">Paraburkholderia kururiensis</name>
    <dbReference type="NCBI Taxonomy" id="984307"/>
    <lineage>
        <taxon>Bacteria</taxon>
        <taxon>Pseudomonadati</taxon>
        <taxon>Pseudomonadota</taxon>
        <taxon>Betaproteobacteria</taxon>
        <taxon>Burkholderiales</taxon>
        <taxon>Burkholderiaceae</taxon>
        <taxon>Paraburkholderia</taxon>
    </lineage>
</organism>
<feature type="compositionally biased region" description="Low complexity" evidence="1">
    <location>
        <begin position="647"/>
        <end position="662"/>
    </location>
</feature>
<dbReference type="RefSeq" id="WP_157977820.1">
    <property type="nucleotide sequence ID" value="NZ_CP139965.1"/>
</dbReference>
<feature type="region of interest" description="Disordered" evidence="1">
    <location>
        <begin position="514"/>
        <end position="543"/>
    </location>
</feature>
<feature type="region of interest" description="Disordered" evidence="1">
    <location>
        <begin position="558"/>
        <end position="751"/>
    </location>
</feature>
<keyword evidence="4" id="KW-1185">Reference proteome</keyword>
<feature type="chain" id="PRO_5046645360" evidence="2">
    <location>
        <begin position="29"/>
        <end position="751"/>
    </location>
</feature>
<keyword evidence="2" id="KW-0732">Signal</keyword>
<proteinExistence type="predicted"/>
<name>A0ABZ0WSW0_9BURK</name>
<evidence type="ECO:0000256" key="1">
    <source>
        <dbReference type="SAM" id="MobiDB-lite"/>
    </source>
</evidence>
<feature type="compositionally biased region" description="Basic and acidic residues" evidence="1">
    <location>
        <begin position="593"/>
        <end position="607"/>
    </location>
</feature>
<protein>
    <submittedName>
        <fullName evidence="3">DUF6600 domain-containing protein</fullName>
    </submittedName>
</protein>
<dbReference type="Pfam" id="PF20245">
    <property type="entry name" value="DUF6600"/>
    <property type="match status" value="1"/>
</dbReference>
<dbReference type="InterPro" id="IPR046535">
    <property type="entry name" value="DUF6600"/>
</dbReference>
<feature type="compositionally biased region" description="Basic and acidic residues" evidence="1">
    <location>
        <begin position="678"/>
        <end position="712"/>
    </location>
</feature>
<dbReference type="PANTHER" id="PTHR38731:SF3">
    <property type="entry name" value="BLL6125 PROTEIN"/>
    <property type="match status" value="1"/>
</dbReference>
<accession>A0ABZ0WSW0</accession>
<dbReference type="Proteomes" id="UP001325479">
    <property type="component" value="Chromosome"/>
</dbReference>
<sequence length="751" mass="78795">MTTSLHRIRAGALSLCAALALIAPPGFAQDTVPSPAAPGGVPAGAAASDPPGRVARLDYFNGTVTMEPAGLTDWSYAVLNRPLTTGDQLWADSGARAELHAGSTALRLDQQTALDIVDLTDTVTQLKVTQGSLSAHVRALPAGQSFEIDTPNVALVATNAGLFRVDVAPDGSATTVTLRSGTATLYGDGGSYAMSAGEQIRFVGTNLQQQAGGAAPAPDSFDRWVAARDRAEDESVSARYVSREMPGYEALDANGTWRHDPTYGEVWVPTVAVSAGWVPYHAGHWAWIAPWGWTWIDDAPWGFAPFHYGRWAYIDRVWAWVPGPVVVTRPPCYAPALVAFVGGGGGGAHWGINLTIGAAITTGVAWLPLGPGEPWHPAYGYSPRYYERVNNVNVTNIHNTTIVNNITNVHNTYINQTVPGAVTAVPANTFVHGQPVAMAAHALTPQQMAHAQFGAGAPAVAPVRQSFAGGMRAAKIGAPAEAAQRQVIATRAPAVPPAFHDTLAQRFASAGGRVEGAGEPVVRSASPETAHGAPAAHEPQTQGFHVIDRETARPVGRQAGLQASPQGEPQRAPQHGGETAREPGAPQAPADGNSREANHGIDREAHPGEPAPRAPAAADNGVPHPTGGASRAQEEARNGRTAQGGFEAPQEAPQPEGPRAPQTARMQPHETAAPHEPQQPEHEAVRPQEAPRHAEPAQHAEPHAVEAPHDNPRPAQHSNAAPRPAPHTSAHSAQPHPQSHPPAHKAEEHRG</sequence>
<dbReference type="EMBL" id="CP139965">
    <property type="protein sequence ID" value="WQD80483.1"/>
    <property type="molecule type" value="Genomic_DNA"/>
</dbReference>
<gene>
    <name evidence="3" type="ORF">U0042_12815</name>
</gene>
<reference evidence="3 4" key="1">
    <citation type="submission" date="2023-12" db="EMBL/GenBank/DDBJ databases">
        <title>Genome sequencing and assembly of bacterial species from a model synthetic community.</title>
        <authorList>
            <person name="Hogle S.L."/>
        </authorList>
    </citation>
    <scope>NUCLEOTIDE SEQUENCE [LARGE SCALE GENOMIC DNA]</scope>
    <source>
        <strain evidence="3 4">HAMBI 2494</strain>
    </source>
</reference>
<evidence type="ECO:0000313" key="3">
    <source>
        <dbReference type="EMBL" id="WQD80483.1"/>
    </source>
</evidence>
<dbReference type="PANTHER" id="PTHR38731">
    <property type="entry name" value="LIPL45-RELATED LIPOPROTEIN-RELATED"/>
    <property type="match status" value="1"/>
</dbReference>
<dbReference type="Gene3D" id="2.60.120.1440">
    <property type="match status" value="1"/>
</dbReference>
<evidence type="ECO:0000313" key="4">
    <source>
        <dbReference type="Proteomes" id="UP001325479"/>
    </source>
</evidence>
<feature type="signal peptide" evidence="2">
    <location>
        <begin position="1"/>
        <end position="28"/>
    </location>
</feature>